<dbReference type="EMBL" id="BMPD01000011">
    <property type="protein sequence ID" value="GGK84018.1"/>
    <property type="molecule type" value="Genomic_DNA"/>
</dbReference>
<comment type="caution">
    <text evidence="1">The sequence shown here is derived from an EMBL/GenBank/DDBJ whole genome shotgun (WGS) entry which is preliminary data.</text>
</comment>
<dbReference type="Proteomes" id="UP000614221">
    <property type="component" value="Unassembled WGS sequence"/>
</dbReference>
<evidence type="ECO:0000313" key="1">
    <source>
        <dbReference type="EMBL" id="GGK84018.1"/>
    </source>
</evidence>
<name>A0A830EX60_9EURY</name>
<reference evidence="1" key="1">
    <citation type="journal article" date="2014" name="Int. J. Syst. Evol. Microbiol.">
        <title>Complete genome sequence of Corynebacterium casei LMG S-19264T (=DSM 44701T), isolated from a smear-ripened cheese.</title>
        <authorList>
            <consortium name="US DOE Joint Genome Institute (JGI-PGF)"/>
            <person name="Walter F."/>
            <person name="Albersmeier A."/>
            <person name="Kalinowski J."/>
            <person name="Ruckert C."/>
        </authorList>
    </citation>
    <scope>NUCLEOTIDE SEQUENCE</scope>
    <source>
        <strain evidence="1">JCM 19018</strain>
    </source>
</reference>
<accession>A0A830EX60</accession>
<reference evidence="1" key="2">
    <citation type="submission" date="2020-09" db="EMBL/GenBank/DDBJ databases">
        <authorList>
            <person name="Sun Q."/>
            <person name="Ohkuma M."/>
        </authorList>
    </citation>
    <scope>NUCLEOTIDE SEQUENCE</scope>
    <source>
        <strain evidence="1">JCM 19018</strain>
    </source>
</reference>
<organism evidence="1 2">
    <name type="scientific">Haloarcula sebkhae</name>
    <dbReference type="NCBI Taxonomy" id="932660"/>
    <lineage>
        <taxon>Archaea</taxon>
        <taxon>Methanobacteriati</taxon>
        <taxon>Methanobacteriota</taxon>
        <taxon>Stenosarchaea group</taxon>
        <taxon>Halobacteria</taxon>
        <taxon>Halobacteriales</taxon>
        <taxon>Haloarculaceae</taxon>
        <taxon>Haloarcula</taxon>
    </lineage>
</organism>
<evidence type="ECO:0000313" key="2">
    <source>
        <dbReference type="Proteomes" id="UP000614221"/>
    </source>
</evidence>
<protein>
    <submittedName>
        <fullName evidence="1">Uncharacterized protein</fullName>
    </submittedName>
</protein>
<proteinExistence type="predicted"/>
<gene>
    <name evidence="1" type="ORF">GCM10009067_40260</name>
</gene>
<sequence length="65" mass="6965">MCWVQDLSSGTATLGGAWHAAFPRLPHTVLLDLERLSVPASTAERVFHSYPGVTTVICRARVGTG</sequence>
<dbReference type="AlphaFoldDB" id="A0A830EX60"/>